<comment type="caution">
    <text evidence="2">The sequence shown here is derived from an EMBL/GenBank/DDBJ whole genome shotgun (WGS) entry which is preliminary data.</text>
</comment>
<evidence type="ECO:0000313" key="3">
    <source>
        <dbReference type="Proteomes" id="UP000663879"/>
    </source>
</evidence>
<keyword evidence="1" id="KW-0732">Signal</keyword>
<keyword evidence="3" id="KW-1185">Reference proteome</keyword>
<feature type="signal peptide" evidence="1">
    <location>
        <begin position="1"/>
        <end position="18"/>
    </location>
</feature>
<evidence type="ECO:0000313" key="2">
    <source>
        <dbReference type="EMBL" id="CAF1057767.1"/>
    </source>
</evidence>
<dbReference type="EMBL" id="CAJNOC010005637">
    <property type="protein sequence ID" value="CAF1057767.1"/>
    <property type="molecule type" value="Genomic_DNA"/>
</dbReference>
<reference evidence="2" key="1">
    <citation type="submission" date="2021-02" db="EMBL/GenBank/DDBJ databases">
        <authorList>
            <person name="Nowell W R."/>
        </authorList>
    </citation>
    <scope>NUCLEOTIDE SEQUENCE</scope>
    <source>
        <strain evidence="2">Ploen Becks lab</strain>
    </source>
</reference>
<dbReference type="AlphaFoldDB" id="A0A814KWD4"/>
<feature type="chain" id="PRO_5032389612" evidence="1">
    <location>
        <begin position="19"/>
        <end position="81"/>
    </location>
</feature>
<evidence type="ECO:0000256" key="1">
    <source>
        <dbReference type="SAM" id="SignalP"/>
    </source>
</evidence>
<sequence>MKRIVFVVVFLIFLEVLSVDVSSSANTKISDWQSMMKDDSLKVARHIKTSIEGNPSIDYRFIAKYLKQLNRFRNDQAIENP</sequence>
<gene>
    <name evidence="2" type="ORF">OXX778_LOCUS19137</name>
</gene>
<dbReference type="Proteomes" id="UP000663879">
    <property type="component" value="Unassembled WGS sequence"/>
</dbReference>
<name>A0A814KWD4_9BILA</name>
<proteinExistence type="predicted"/>
<protein>
    <submittedName>
        <fullName evidence="2">Uncharacterized protein</fullName>
    </submittedName>
</protein>
<accession>A0A814KWD4</accession>
<organism evidence="2 3">
    <name type="scientific">Brachionus calyciflorus</name>
    <dbReference type="NCBI Taxonomy" id="104777"/>
    <lineage>
        <taxon>Eukaryota</taxon>
        <taxon>Metazoa</taxon>
        <taxon>Spiralia</taxon>
        <taxon>Gnathifera</taxon>
        <taxon>Rotifera</taxon>
        <taxon>Eurotatoria</taxon>
        <taxon>Monogononta</taxon>
        <taxon>Pseudotrocha</taxon>
        <taxon>Ploima</taxon>
        <taxon>Brachionidae</taxon>
        <taxon>Brachionus</taxon>
    </lineage>
</organism>